<dbReference type="GO" id="GO:0034045">
    <property type="term" value="C:phagophore assembly site membrane"/>
    <property type="evidence" value="ECO:0007669"/>
    <property type="project" value="TreeGrafter"/>
</dbReference>
<dbReference type="InterPro" id="IPR000719">
    <property type="entry name" value="Prot_kinase_dom"/>
</dbReference>
<dbReference type="Pfam" id="PF00069">
    <property type="entry name" value="Pkinase"/>
    <property type="match status" value="1"/>
</dbReference>
<feature type="compositionally biased region" description="Polar residues" evidence="7">
    <location>
        <begin position="138"/>
        <end position="147"/>
    </location>
</feature>
<keyword evidence="2" id="KW-0808">Transferase</keyword>
<keyword evidence="10" id="KW-1185">Reference proteome</keyword>
<dbReference type="GO" id="GO:0010506">
    <property type="term" value="P:regulation of autophagy"/>
    <property type="evidence" value="ECO:0007669"/>
    <property type="project" value="InterPro"/>
</dbReference>
<dbReference type="PANTHER" id="PTHR24348">
    <property type="entry name" value="SERINE/THREONINE-PROTEIN KINASE UNC-51-RELATED"/>
    <property type="match status" value="1"/>
</dbReference>
<feature type="compositionally biased region" description="Basic and acidic residues" evidence="7">
    <location>
        <begin position="128"/>
        <end position="137"/>
    </location>
</feature>
<feature type="region of interest" description="Disordered" evidence="7">
    <location>
        <begin position="528"/>
        <end position="560"/>
    </location>
</feature>
<dbReference type="GO" id="GO:0061709">
    <property type="term" value="P:reticulophagy"/>
    <property type="evidence" value="ECO:0007669"/>
    <property type="project" value="TreeGrafter"/>
</dbReference>
<proteinExistence type="predicted"/>
<evidence type="ECO:0000313" key="10">
    <source>
        <dbReference type="Proteomes" id="UP000714275"/>
    </source>
</evidence>
<dbReference type="GO" id="GO:0004674">
    <property type="term" value="F:protein serine/threonine kinase activity"/>
    <property type="evidence" value="ECO:0007669"/>
    <property type="project" value="UniProtKB-EC"/>
</dbReference>
<keyword evidence="4" id="KW-0418">Kinase</keyword>
<keyword evidence="6" id="KW-0175">Coiled coil</keyword>
<evidence type="ECO:0000256" key="3">
    <source>
        <dbReference type="ARBA" id="ARBA00022741"/>
    </source>
</evidence>
<dbReference type="AlphaFoldDB" id="A0A9P7CY57"/>
<gene>
    <name evidence="9" type="ORF">EV702DRAFT_1246681</name>
</gene>
<evidence type="ECO:0000256" key="2">
    <source>
        <dbReference type="ARBA" id="ARBA00022679"/>
    </source>
</evidence>
<accession>A0A9P7CY57</accession>
<dbReference type="SUPFAM" id="SSF56112">
    <property type="entry name" value="Protein kinase-like (PK-like)"/>
    <property type="match status" value="1"/>
</dbReference>
<evidence type="ECO:0000256" key="6">
    <source>
        <dbReference type="SAM" id="Coils"/>
    </source>
</evidence>
<dbReference type="Gene3D" id="1.10.510.10">
    <property type="entry name" value="Transferase(Phosphotransferase) domain 1"/>
    <property type="match status" value="1"/>
</dbReference>
<dbReference type="GO" id="GO:0000045">
    <property type="term" value="P:autophagosome assembly"/>
    <property type="evidence" value="ECO:0007669"/>
    <property type="project" value="TreeGrafter"/>
</dbReference>
<dbReference type="InterPro" id="IPR011009">
    <property type="entry name" value="Kinase-like_dom_sf"/>
</dbReference>
<dbReference type="Proteomes" id="UP000714275">
    <property type="component" value="Unassembled WGS sequence"/>
</dbReference>
<dbReference type="InterPro" id="IPR045269">
    <property type="entry name" value="Atg1-like"/>
</dbReference>
<evidence type="ECO:0000256" key="7">
    <source>
        <dbReference type="SAM" id="MobiDB-lite"/>
    </source>
</evidence>
<reference evidence="9" key="1">
    <citation type="journal article" date="2020" name="New Phytol.">
        <title>Comparative genomics reveals dynamic genome evolution in host specialist ectomycorrhizal fungi.</title>
        <authorList>
            <person name="Lofgren L.A."/>
            <person name="Nguyen N.H."/>
            <person name="Vilgalys R."/>
            <person name="Ruytinx J."/>
            <person name="Liao H.L."/>
            <person name="Branco S."/>
            <person name="Kuo A."/>
            <person name="LaButti K."/>
            <person name="Lipzen A."/>
            <person name="Andreopoulos W."/>
            <person name="Pangilinan J."/>
            <person name="Riley R."/>
            <person name="Hundley H."/>
            <person name="Na H."/>
            <person name="Barry K."/>
            <person name="Grigoriev I.V."/>
            <person name="Stajich J.E."/>
            <person name="Kennedy P.G."/>
        </authorList>
    </citation>
    <scope>NUCLEOTIDE SEQUENCE</scope>
    <source>
        <strain evidence="9">DOB743</strain>
    </source>
</reference>
<feature type="domain" description="Protein kinase" evidence="8">
    <location>
        <begin position="1"/>
        <end position="200"/>
    </location>
</feature>
<dbReference type="GO" id="GO:0000422">
    <property type="term" value="P:autophagy of mitochondrion"/>
    <property type="evidence" value="ECO:0007669"/>
    <property type="project" value="TreeGrafter"/>
</dbReference>
<keyword evidence="3" id="KW-0547">Nucleotide-binding</keyword>
<comment type="caution">
    <text evidence="9">The sequence shown here is derived from an EMBL/GenBank/DDBJ whole genome shotgun (WGS) entry which is preliminary data.</text>
</comment>
<dbReference type="EC" id="2.7.11.1" evidence="1"/>
<protein>
    <recommendedName>
        <fullName evidence="1">non-specific serine/threonine protein kinase</fullName>
        <ecNumber evidence="1">2.7.11.1</ecNumber>
    </recommendedName>
</protein>
<dbReference type="PANTHER" id="PTHR24348:SF22">
    <property type="entry name" value="NON-SPECIFIC SERINE_THREONINE PROTEIN KINASE"/>
    <property type="match status" value="1"/>
</dbReference>
<dbReference type="PROSITE" id="PS50011">
    <property type="entry name" value="PROTEIN_KINASE_DOM"/>
    <property type="match status" value="1"/>
</dbReference>
<dbReference type="SMART" id="SM00220">
    <property type="entry name" value="S_TKc"/>
    <property type="match status" value="1"/>
</dbReference>
<dbReference type="GO" id="GO:0005829">
    <property type="term" value="C:cytosol"/>
    <property type="evidence" value="ECO:0007669"/>
    <property type="project" value="TreeGrafter"/>
</dbReference>
<sequence>MVYCAGGDLINYMKKRGRVEGLEDIKPQNLLLNSASPEELAKGHPLGVTIFKVTDFGFARSLPNATMAETFCGSTLYTAPEILRYEKYDAKADLWSVGVVLYKMCVGKPPFRAQNHVELLKKTEHSKGVKFPDEDPVRTSSHPSTPHTIKAEEPTLVAVDIKDLIRDIEDFPILASNVRNWAQTSRHFPTYVDGLTASFFDSVESRTAPTQLSLSNGPATTRQQRVVLGDTMQLILSPHYSNIRHQQQPIDHPLIPPLPIRTPHKHPALLQPPCLPSDPIAELSHRLVDNDTQNELSTPYCTLSDHTLQAKDIVCGVSSSFKLRLPFVVHLRYKALGFIFAVVIDHLPLHQLGYHRTLIFAASPDGSIYQVNLYRQRAEKHAGQMIEAIGGTGVSLIRVAGEDSNSRKCLITVDQPITVLTISLTSSLLLPPTKDSKAREAHEVAMMFPVQEETSGGIPSTYDYPEAEFQGDYAFFVQPNAIGTSKASSARVAKLEAEVENLREQLGKAKGIDDVMWETVVQKVMVQEKQEAGQNDTVSGEGEDVDDVERPRKEGKKTSK</sequence>
<evidence type="ECO:0000256" key="4">
    <source>
        <dbReference type="ARBA" id="ARBA00022777"/>
    </source>
</evidence>
<dbReference type="GO" id="GO:0005524">
    <property type="term" value="F:ATP binding"/>
    <property type="evidence" value="ECO:0007669"/>
    <property type="project" value="UniProtKB-KW"/>
</dbReference>
<evidence type="ECO:0000259" key="8">
    <source>
        <dbReference type="PROSITE" id="PS50011"/>
    </source>
</evidence>
<dbReference type="GO" id="GO:0042594">
    <property type="term" value="P:response to starvation"/>
    <property type="evidence" value="ECO:0007669"/>
    <property type="project" value="TreeGrafter"/>
</dbReference>
<dbReference type="GO" id="GO:0005776">
    <property type="term" value="C:autophagosome"/>
    <property type="evidence" value="ECO:0007669"/>
    <property type="project" value="TreeGrafter"/>
</dbReference>
<name>A0A9P7CY57_9AGAM</name>
<organism evidence="9 10">
    <name type="scientific">Suillus placidus</name>
    <dbReference type="NCBI Taxonomy" id="48579"/>
    <lineage>
        <taxon>Eukaryota</taxon>
        <taxon>Fungi</taxon>
        <taxon>Dikarya</taxon>
        <taxon>Basidiomycota</taxon>
        <taxon>Agaricomycotina</taxon>
        <taxon>Agaricomycetes</taxon>
        <taxon>Agaricomycetidae</taxon>
        <taxon>Boletales</taxon>
        <taxon>Suillineae</taxon>
        <taxon>Suillaceae</taxon>
        <taxon>Suillus</taxon>
    </lineage>
</organism>
<evidence type="ECO:0000313" key="9">
    <source>
        <dbReference type="EMBL" id="KAG1772229.1"/>
    </source>
</evidence>
<dbReference type="EMBL" id="JABBWD010000054">
    <property type="protein sequence ID" value="KAG1772229.1"/>
    <property type="molecule type" value="Genomic_DNA"/>
</dbReference>
<evidence type="ECO:0000256" key="5">
    <source>
        <dbReference type="ARBA" id="ARBA00022840"/>
    </source>
</evidence>
<feature type="coiled-coil region" evidence="6">
    <location>
        <begin position="485"/>
        <end position="512"/>
    </location>
</feature>
<evidence type="ECO:0000256" key="1">
    <source>
        <dbReference type="ARBA" id="ARBA00012513"/>
    </source>
</evidence>
<keyword evidence="5" id="KW-0067">ATP-binding</keyword>
<dbReference type="OrthoDB" id="756370at2759"/>
<feature type="region of interest" description="Disordered" evidence="7">
    <location>
        <begin position="128"/>
        <end position="148"/>
    </location>
</feature>
<dbReference type="GO" id="GO:0034727">
    <property type="term" value="P:piecemeal microautophagy of the nucleus"/>
    <property type="evidence" value="ECO:0007669"/>
    <property type="project" value="TreeGrafter"/>
</dbReference>